<proteinExistence type="predicted"/>
<dbReference type="Gene3D" id="6.10.250.790">
    <property type="match status" value="1"/>
</dbReference>
<keyword evidence="3" id="KW-1185">Reference proteome</keyword>
<sequence length="243" mass="27795">MKYGEIMRFFRVFYTFLWQNRYVEIWAYYCVFCTKLRFLGDSVPGKKILPLNLPKMLSSRRKIGYNKIDILEREVCQMSKHSVRLTICGTECAVGTENNEAYVRSLAAEVQTCMLQLSRQSVRASGTVTAIVAALSFCDDYHKEKEAAEALRQQMQRCLADTAKANQQAREAQQEANRLRQETACLRARLGQEEPDPSARTAQQAPVERETSGVFSRPQPKTEKSGADFLSLFEDKHEKNNET</sequence>
<dbReference type="InterPro" id="IPR053712">
    <property type="entry name" value="Bac_CellDiv_Activator"/>
</dbReference>
<feature type="region of interest" description="Disordered" evidence="1">
    <location>
        <begin position="188"/>
        <end position="243"/>
    </location>
</feature>
<dbReference type="InterPro" id="IPR007838">
    <property type="entry name" value="Cell_div_ZapA-like"/>
</dbReference>
<keyword evidence="2" id="KW-0131">Cell cycle</keyword>
<evidence type="ECO:0000313" key="3">
    <source>
        <dbReference type="Proteomes" id="UP000509623"/>
    </source>
</evidence>
<evidence type="ECO:0000313" key="2">
    <source>
        <dbReference type="EMBL" id="QKO30336.1"/>
    </source>
</evidence>
<dbReference type="EMBL" id="CP046161">
    <property type="protein sequence ID" value="QKO30336.1"/>
    <property type="molecule type" value="Genomic_DNA"/>
</dbReference>
<dbReference type="Pfam" id="PF05164">
    <property type="entry name" value="ZapA"/>
    <property type="match status" value="1"/>
</dbReference>
<organism evidence="2 3">
    <name type="scientific">Caproicibacterium lactatifermentans</name>
    <dbReference type="NCBI Taxonomy" id="2666138"/>
    <lineage>
        <taxon>Bacteria</taxon>
        <taxon>Bacillati</taxon>
        <taxon>Bacillota</taxon>
        <taxon>Clostridia</taxon>
        <taxon>Eubacteriales</taxon>
        <taxon>Oscillospiraceae</taxon>
        <taxon>Caproicibacterium</taxon>
    </lineage>
</organism>
<evidence type="ECO:0000256" key="1">
    <source>
        <dbReference type="SAM" id="MobiDB-lite"/>
    </source>
</evidence>
<dbReference type="SUPFAM" id="SSF102829">
    <property type="entry name" value="Cell division protein ZapA-like"/>
    <property type="match status" value="1"/>
</dbReference>
<reference evidence="3" key="1">
    <citation type="submission" date="2019-11" db="EMBL/GenBank/DDBJ databases">
        <authorList>
            <person name="Ren C."/>
            <person name="Wang H."/>
            <person name="Xu Y."/>
        </authorList>
    </citation>
    <scope>NUCLEOTIDE SEQUENCE [LARGE SCALE GENOMIC DNA]</scope>
    <source>
        <strain evidence="3">JNU-WLY1368</strain>
    </source>
</reference>
<dbReference type="Proteomes" id="UP000509623">
    <property type="component" value="Chromosome"/>
</dbReference>
<gene>
    <name evidence="2" type="primary">zapA</name>
    <name evidence="2" type="ORF">GKP14_04480</name>
</gene>
<accession>A0ABX6PWU9</accession>
<name>A0ABX6PWU9_9FIRM</name>
<keyword evidence="2" id="KW-0132">Cell division</keyword>
<protein>
    <submittedName>
        <fullName evidence="2">Cell division protein ZapA</fullName>
    </submittedName>
</protein>
<dbReference type="GO" id="GO:0051301">
    <property type="term" value="P:cell division"/>
    <property type="evidence" value="ECO:0007669"/>
    <property type="project" value="UniProtKB-KW"/>
</dbReference>
<feature type="compositionally biased region" description="Basic and acidic residues" evidence="1">
    <location>
        <begin position="233"/>
        <end position="243"/>
    </location>
</feature>
<dbReference type="InterPro" id="IPR036192">
    <property type="entry name" value="Cell_div_ZapA-like_sf"/>
</dbReference>